<dbReference type="SMART" id="SM00091">
    <property type="entry name" value="PAS"/>
    <property type="match status" value="2"/>
</dbReference>
<dbReference type="NCBIfam" id="TIGR00254">
    <property type="entry name" value="GGDEF"/>
    <property type="match status" value="1"/>
</dbReference>
<dbReference type="CDD" id="cd01949">
    <property type="entry name" value="GGDEF"/>
    <property type="match status" value="1"/>
</dbReference>
<dbReference type="AlphaFoldDB" id="I0IRT9"/>
<dbReference type="OrthoDB" id="9759607at2"/>
<dbReference type="Pfam" id="PF00989">
    <property type="entry name" value="PAS"/>
    <property type="match status" value="1"/>
</dbReference>
<dbReference type="InterPro" id="IPR035965">
    <property type="entry name" value="PAS-like_dom_sf"/>
</dbReference>
<dbReference type="Gene3D" id="3.30.450.20">
    <property type="entry name" value="PAS domain"/>
    <property type="match status" value="2"/>
</dbReference>
<dbReference type="SUPFAM" id="SSF55785">
    <property type="entry name" value="PYP-like sensor domain (PAS domain)"/>
    <property type="match status" value="2"/>
</dbReference>
<reference evidence="4" key="2">
    <citation type="submission" date="2012-03" db="EMBL/GenBank/DDBJ databases">
        <title>The complete genome sequence of the pioneer microbe on fresh volcanic deposit, Leptospirillum ferrooxidans strain C2-3.</title>
        <authorList>
            <person name="Fujimura R."/>
            <person name="Sato Y."/>
            <person name="Nishizawa T."/>
            <person name="Nanba K."/>
            <person name="Oshima K."/>
            <person name="Hattori M."/>
            <person name="Kamijo T."/>
            <person name="Ohta H."/>
        </authorList>
    </citation>
    <scope>NUCLEOTIDE SEQUENCE [LARGE SCALE GENOMIC DNA]</scope>
    <source>
        <strain evidence="4">C2-3</strain>
    </source>
</reference>
<dbReference type="InterPro" id="IPR029787">
    <property type="entry name" value="Nucleotide_cyclase"/>
</dbReference>
<dbReference type="RefSeq" id="WP_014450471.1">
    <property type="nucleotide sequence ID" value="NC_017094.1"/>
</dbReference>
<sequence length="438" mass="49642">MDDPILSHDELKALLNKKHAHQSDDGDGSVFQSALSFLEWVEFNNSSKDLILIHGEKFQILYANKVYLEKVQKTLDEIKGKPYWTVYPKLDGPLASSLEGYITGLEQEERISGTDGVIYRARIFPRKIRGAFQLSILILENISKQINFENKLILSTRILEYSREAIIVTDSSNRIQSVNPAFSKITGYAPSEVVGEDPRILRSNVHSTEFYKEMWLTLLSKGHWDGEIINKKKNGDLFTSWLSITTLMTGGIIDHFVGILDDISEKKIREEQLTRLAYQDPLTGLANRYLLLERIPQILAFCKRRDMKAAILAIDLDRFKPVNDNYGHIVGDKLLQVLAKRLALGIRGEDIVARMGGDEFILIVNAITNPEDAAKVAEKVQTLMSQVVEIDGHEIVQSASIGIAIYPDDGEDPEILMRNADKALYFSKRKGRNNYHFF</sequence>
<gene>
    <name evidence="3" type="ordered locus">LFE_2316</name>
</gene>
<evidence type="ECO:0000259" key="2">
    <source>
        <dbReference type="PROSITE" id="PS50887"/>
    </source>
</evidence>
<dbReference type="InterPro" id="IPR000160">
    <property type="entry name" value="GGDEF_dom"/>
</dbReference>
<dbReference type="SMART" id="SM00267">
    <property type="entry name" value="GGDEF"/>
    <property type="match status" value="1"/>
</dbReference>
<dbReference type="GO" id="GO:0003824">
    <property type="term" value="F:catalytic activity"/>
    <property type="evidence" value="ECO:0007669"/>
    <property type="project" value="UniProtKB-ARBA"/>
</dbReference>
<dbReference type="InterPro" id="IPR000014">
    <property type="entry name" value="PAS"/>
</dbReference>
<name>I0IRT9_LEPFC</name>
<dbReference type="FunFam" id="3.30.70.270:FF:000001">
    <property type="entry name" value="Diguanylate cyclase domain protein"/>
    <property type="match status" value="1"/>
</dbReference>
<dbReference type="InterPro" id="IPR052163">
    <property type="entry name" value="DGC-Regulatory_Protein"/>
</dbReference>
<keyword evidence="4" id="KW-1185">Reference proteome</keyword>
<dbReference type="EMBL" id="AP012342">
    <property type="protein sequence ID" value="BAM07988.1"/>
    <property type="molecule type" value="Genomic_DNA"/>
</dbReference>
<dbReference type="eggNOG" id="COG5001">
    <property type="taxonomic scope" value="Bacteria"/>
</dbReference>
<protein>
    <submittedName>
        <fullName evidence="3">Putative PAS/PAC sensor-containing diguanylate cyclase/phosphodiesterase</fullName>
    </submittedName>
</protein>
<dbReference type="PANTHER" id="PTHR46663">
    <property type="entry name" value="DIGUANYLATE CYCLASE DGCT-RELATED"/>
    <property type="match status" value="1"/>
</dbReference>
<evidence type="ECO:0000313" key="3">
    <source>
        <dbReference type="EMBL" id="BAM07988.1"/>
    </source>
</evidence>
<proteinExistence type="predicted"/>
<dbReference type="InterPro" id="IPR013767">
    <property type="entry name" value="PAS_fold"/>
</dbReference>
<dbReference type="KEGG" id="lfc:LFE_2316"/>
<organism evidence="3 4">
    <name type="scientific">Leptospirillum ferrooxidans (strain C2-3)</name>
    <dbReference type="NCBI Taxonomy" id="1162668"/>
    <lineage>
        <taxon>Bacteria</taxon>
        <taxon>Pseudomonadati</taxon>
        <taxon>Nitrospirota</taxon>
        <taxon>Nitrospiria</taxon>
        <taxon>Nitrospirales</taxon>
        <taxon>Nitrospiraceae</taxon>
        <taxon>Leptospirillum</taxon>
    </lineage>
</organism>
<dbReference type="Gene3D" id="3.30.70.270">
    <property type="match status" value="1"/>
</dbReference>
<dbReference type="SUPFAM" id="SSF55073">
    <property type="entry name" value="Nucleotide cyclase"/>
    <property type="match status" value="1"/>
</dbReference>
<dbReference type="PANTHER" id="PTHR46663:SF3">
    <property type="entry name" value="SLL0267 PROTEIN"/>
    <property type="match status" value="1"/>
</dbReference>
<dbReference type="Proteomes" id="UP000007382">
    <property type="component" value="Chromosome"/>
</dbReference>
<evidence type="ECO:0000259" key="1">
    <source>
        <dbReference type="PROSITE" id="PS50112"/>
    </source>
</evidence>
<dbReference type="HOGENOM" id="CLU_000445_11_4_0"/>
<dbReference type="PROSITE" id="PS50887">
    <property type="entry name" value="GGDEF"/>
    <property type="match status" value="1"/>
</dbReference>
<feature type="domain" description="PAS" evidence="1">
    <location>
        <begin position="157"/>
        <end position="196"/>
    </location>
</feature>
<dbReference type="CDD" id="cd00130">
    <property type="entry name" value="PAS"/>
    <property type="match status" value="1"/>
</dbReference>
<dbReference type="NCBIfam" id="TIGR00229">
    <property type="entry name" value="sensory_box"/>
    <property type="match status" value="1"/>
</dbReference>
<dbReference type="Pfam" id="PF00990">
    <property type="entry name" value="GGDEF"/>
    <property type="match status" value="1"/>
</dbReference>
<reference evidence="3 4" key="1">
    <citation type="journal article" date="2012" name="J. Bacteriol.">
        <title>Complete Genome Sequence of Leptospirillum ferrooxidans Strain C2-3, Isolated from a Fresh Volcanic Ash Deposit on the Island of Miyake, Japan.</title>
        <authorList>
            <person name="Fujimura R."/>
            <person name="Sato Y."/>
            <person name="Nishizawa T."/>
            <person name="Oshima K."/>
            <person name="Kim S.-W."/>
            <person name="Hattori M."/>
            <person name="Kamijo T."/>
            <person name="Ohta H."/>
        </authorList>
    </citation>
    <scope>NUCLEOTIDE SEQUENCE [LARGE SCALE GENOMIC DNA]</scope>
    <source>
        <strain evidence="3 4">C2-3</strain>
    </source>
</reference>
<dbReference type="PROSITE" id="PS50112">
    <property type="entry name" value="PAS"/>
    <property type="match status" value="1"/>
</dbReference>
<feature type="domain" description="GGDEF" evidence="2">
    <location>
        <begin position="307"/>
        <end position="438"/>
    </location>
</feature>
<dbReference type="InterPro" id="IPR043128">
    <property type="entry name" value="Rev_trsase/Diguanyl_cyclase"/>
</dbReference>
<dbReference type="STRING" id="1162668.LFE_2316"/>
<dbReference type="PATRIC" id="fig|1162668.3.peg.2754"/>
<accession>I0IRT9</accession>
<evidence type="ECO:0000313" key="4">
    <source>
        <dbReference type="Proteomes" id="UP000007382"/>
    </source>
</evidence>